<keyword evidence="2" id="KW-1185">Reference proteome</keyword>
<comment type="caution">
    <text evidence="1">The sequence shown here is derived from an EMBL/GenBank/DDBJ whole genome shotgun (WGS) entry which is preliminary data.</text>
</comment>
<accession>A0A926KVR6</accession>
<evidence type="ECO:0000313" key="1">
    <source>
        <dbReference type="EMBL" id="MBD0384442.1"/>
    </source>
</evidence>
<dbReference type="EMBL" id="JACVVD010000019">
    <property type="protein sequence ID" value="MBD0384442.1"/>
    <property type="molecule type" value="Genomic_DNA"/>
</dbReference>
<organism evidence="1 2">
    <name type="scientific">Paenibacillus sedimenti</name>
    <dbReference type="NCBI Taxonomy" id="2770274"/>
    <lineage>
        <taxon>Bacteria</taxon>
        <taxon>Bacillati</taxon>
        <taxon>Bacillota</taxon>
        <taxon>Bacilli</taxon>
        <taxon>Bacillales</taxon>
        <taxon>Paenibacillaceae</taxon>
        <taxon>Paenibacillus</taxon>
    </lineage>
</organism>
<proteinExistence type="predicted"/>
<dbReference type="RefSeq" id="WP_188178218.1">
    <property type="nucleotide sequence ID" value="NZ_JACVVD010000019.1"/>
</dbReference>
<dbReference type="AlphaFoldDB" id="A0A926KVR6"/>
<reference evidence="1" key="1">
    <citation type="submission" date="2020-09" db="EMBL/GenBank/DDBJ databases">
        <title>Draft Genome Sequence of Paenibacillus sp. WST5.</title>
        <authorList>
            <person name="Bao Z."/>
        </authorList>
    </citation>
    <scope>NUCLEOTIDE SEQUENCE</scope>
    <source>
        <strain evidence="1">WST5</strain>
    </source>
</reference>
<protein>
    <submittedName>
        <fullName evidence="1">Uncharacterized protein</fullName>
    </submittedName>
</protein>
<name>A0A926KVR6_9BACL</name>
<evidence type="ECO:0000313" key="2">
    <source>
        <dbReference type="Proteomes" id="UP000650466"/>
    </source>
</evidence>
<gene>
    <name evidence="1" type="ORF">ICC18_30845</name>
</gene>
<sequence>MNEKKPLYYVEQIEKIEIELTKLNASRSMVPVERQFEVLQIGDSILLRDQTDPASIYYNRIKGFGPQDLSNLDNLLSYYNNSSPCFDMTPNHMTEDVTRALSEKGFIPRRATCFYVYRSNE</sequence>
<dbReference type="Proteomes" id="UP000650466">
    <property type="component" value="Unassembled WGS sequence"/>
</dbReference>